<keyword evidence="1" id="KW-1133">Transmembrane helix</keyword>
<keyword evidence="4" id="KW-1185">Reference proteome</keyword>
<evidence type="ECO:0000259" key="2">
    <source>
        <dbReference type="Pfam" id="PF13828"/>
    </source>
</evidence>
<feature type="transmembrane region" description="Helical" evidence="1">
    <location>
        <begin position="59"/>
        <end position="92"/>
    </location>
</feature>
<dbReference type="InterPro" id="IPR025241">
    <property type="entry name" value="DUF4190"/>
</dbReference>
<accession>A0A290XEI1</accession>
<evidence type="ECO:0000313" key="4">
    <source>
        <dbReference type="Proteomes" id="UP000218968"/>
    </source>
</evidence>
<name>A0A290XEI1_9GAMM</name>
<feature type="transmembrane region" description="Helical" evidence="1">
    <location>
        <begin position="12"/>
        <end position="38"/>
    </location>
</feature>
<keyword evidence="1" id="KW-0812">Transmembrane</keyword>
<dbReference type="AlphaFoldDB" id="A0A290XEI1"/>
<dbReference type="OrthoDB" id="6183992at2"/>
<dbReference type="Proteomes" id="UP000218968">
    <property type="component" value="Chromosome"/>
</dbReference>
<feature type="domain" description="DUF4190" evidence="2">
    <location>
        <begin position="13"/>
        <end position="76"/>
    </location>
</feature>
<reference evidence="4" key="1">
    <citation type="submission" date="2017-09" db="EMBL/GenBank/DDBJ databases">
        <title>Luteimonas liuhanmingii sp.nov., isolated from the intestinal contents of Tibetan Plateau Pika in Yushu, Qinghai Province, China.</title>
        <authorList>
            <person name="Gui Z."/>
        </authorList>
    </citation>
    <scope>NUCLEOTIDE SEQUENCE [LARGE SCALE GENOMIC DNA]</scope>
    <source>
        <strain evidence="4">100111</strain>
    </source>
</reference>
<sequence>MNAPLAVRRSSTLAVISLVAGILGWSALPVIGSIVAIVTGHLARAEIRRQPETLEGDGLAIAGLTLGYTMVALAIVGMLFVLLFFGGLFAVIATTS</sequence>
<evidence type="ECO:0000256" key="1">
    <source>
        <dbReference type="SAM" id="Phobius"/>
    </source>
</evidence>
<evidence type="ECO:0000313" key="3">
    <source>
        <dbReference type="EMBL" id="ATD67481.1"/>
    </source>
</evidence>
<proteinExistence type="predicted"/>
<organism evidence="3 4">
    <name type="scientific">Luteimonas chenhongjianii</name>
    <dbReference type="NCBI Taxonomy" id="2006110"/>
    <lineage>
        <taxon>Bacteria</taxon>
        <taxon>Pseudomonadati</taxon>
        <taxon>Pseudomonadota</taxon>
        <taxon>Gammaproteobacteria</taxon>
        <taxon>Lysobacterales</taxon>
        <taxon>Lysobacteraceae</taxon>
        <taxon>Luteimonas</taxon>
    </lineage>
</organism>
<protein>
    <recommendedName>
        <fullName evidence="2">DUF4190 domain-containing protein</fullName>
    </recommendedName>
</protein>
<keyword evidence="1" id="KW-0472">Membrane</keyword>
<dbReference type="KEGG" id="lum:CNR27_08555"/>
<dbReference type="Pfam" id="PF13828">
    <property type="entry name" value="DUF4190"/>
    <property type="match status" value="1"/>
</dbReference>
<gene>
    <name evidence="3" type="ORF">CNR27_08555</name>
</gene>
<dbReference type="EMBL" id="CP023406">
    <property type="protein sequence ID" value="ATD67481.1"/>
    <property type="molecule type" value="Genomic_DNA"/>
</dbReference>
<dbReference type="RefSeq" id="WP_096297949.1">
    <property type="nucleotide sequence ID" value="NZ_CP023406.1"/>
</dbReference>